<dbReference type="Proteomes" id="UP000244903">
    <property type="component" value="Chromosome"/>
</dbReference>
<evidence type="ECO:0000256" key="3">
    <source>
        <dbReference type="ARBA" id="ARBA00012922"/>
    </source>
</evidence>
<dbReference type="AlphaFoldDB" id="A0AAD0JR10"/>
<evidence type="ECO:0000313" key="5">
    <source>
        <dbReference type="EMBL" id="AWH96320.1"/>
    </source>
</evidence>
<keyword evidence="5" id="KW-0378">Hydrolase</keyword>
<feature type="domain" description="Amidase" evidence="4">
    <location>
        <begin position="28"/>
        <end position="456"/>
    </location>
</feature>
<reference evidence="5 6" key="1">
    <citation type="submission" date="2016-04" db="EMBL/GenBank/DDBJ databases">
        <title>Complete genome sequence of the haloalkaliphilic hydrocarbon-degrading bacterium Dietzia psychralcaliphila ILA-1T, isolated from a drain of a fish product-processing plant.</title>
        <authorList>
            <person name="Zhao J."/>
            <person name="Hu B."/>
            <person name="Geng S."/>
            <person name="Nie Y."/>
            <person name="Tang Y."/>
        </authorList>
    </citation>
    <scope>NUCLEOTIDE SEQUENCE [LARGE SCALE GENOMIC DNA]</scope>
    <source>
        <strain evidence="5 6">ILA-1</strain>
    </source>
</reference>
<dbReference type="Gene3D" id="3.90.1300.10">
    <property type="entry name" value="Amidase signature (AS) domain"/>
    <property type="match status" value="1"/>
</dbReference>
<name>A0AAD0JR10_9ACTN</name>
<evidence type="ECO:0000313" key="6">
    <source>
        <dbReference type="Proteomes" id="UP000244903"/>
    </source>
</evidence>
<dbReference type="PANTHER" id="PTHR11895">
    <property type="entry name" value="TRANSAMIDASE"/>
    <property type="match status" value="1"/>
</dbReference>
<evidence type="ECO:0000259" key="4">
    <source>
        <dbReference type="Pfam" id="PF01425"/>
    </source>
</evidence>
<dbReference type="InterPro" id="IPR000120">
    <property type="entry name" value="Amidase"/>
</dbReference>
<comment type="similarity">
    <text evidence="2">Belongs to the amidase family.</text>
</comment>
<proteinExistence type="inferred from homology"/>
<comment type="catalytic activity">
    <reaction evidence="1">
        <text>a monocarboxylic acid amide + H2O = a monocarboxylate + NH4(+)</text>
        <dbReference type="Rhea" id="RHEA:12020"/>
        <dbReference type="ChEBI" id="CHEBI:15377"/>
        <dbReference type="ChEBI" id="CHEBI:28938"/>
        <dbReference type="ChEBI" id="CHEBI:35757"/>
        <dbReference type="ChEBI" id="CHEBI:83628"/>
        <dbReference type="EC" id="3.5.1.4"/>
    </reaction>
</comment>
<dbReference type="Pfam" id="PF01425">
    <property type="entry name" value="Amidase"/>
    <property type="match status" value="1"/>
</dbReference>
<dbReference type="SUPFAM" id="SSF75304">
    <property type="entry name" value="Amidase signature (AS) enzymes"/>
    <property type="match status" value="1"/>
</dbReference>
<evidence type="ECO:0000256" key="2">
    <source>
        <dbReference type="ARBA" id="ARBA00009199"/>
    </source>
</evidence>
<dbReference type="EMBL" id="CP015453">
    <property type="protein sequence ID" value="AWH96320.1"/>
    <property type="molecule type" value="Genomic_DNA"/>
</dbReference>
<accession>A0AAD0JR10</accession>
<dbReference type="GO" id="GO:0004040">
    <property type="term" value="F:amidase activity"/>
    <property type="evidence" value="ECO:0007669"/>
    <property type="project" value="UniProtKB-EC"/>
</dbReference>
<dbReference type="RefSeq" id="WP_107745966.1">
    <property type="nucleotide sequence ID" value="NZ_CP015453.1"/>
</dbReference>
<sequence length="478" mass="49351">MNDTPTPPRRDALALAADVRSGSTDPAEVLEQAIGRIESLDPALNAIVSTRFDEARAEVAAGLPDGPLRGVPIAIKNLGTDVAGQPATDGSRLFADVVATVDSAVVRRYKAAGMVVLGTTNVPELGKTTTTESLLYGPCRNPWDTSRSTGGSSGGSAAAVASGMVPVAHATDGGGSIRIPAAMCGLVGLKPSRGRVPTWPHPAALAAPISYHHAVTTSVRDSAALLDAVAGHVPGDAYGAPTPQRPFVEEVGIDPGVLRIGVMRTAPGPFPTDPECSAAVDRTASHLSGLGHQLTEVELGIDVIESMTALGDIMGASLRASVEDRLAALGRELREGDLEPWTLAILDNAGSLTAPRVARALQTAQRTGWRIAELFHDAGVDALLLPTMPATTPELGFLDVTDPGSMWTRSSTFSAATSMFNLSGQPAISLPAGTDARGMPVGVQLVADYAREDILLRLSGQLEAAAPWPTVAPGFTGW</sequence>
<gene>
    <name evidence="5" type="ORF">A6048_13375</name>
</gene>
<dbReference type="EC" id="3.5.1.4" evidence="3"/>
<keyword evidence="6" id="KW-1185">Reference proteome</keyword>
<dbReference type="PANTHER" id="PTHR11895:SF7">
    <property type="entry name" value="GLUTAMYL-TRNA(GLN) AMIDOTRANSFERASE SUBUNIT A, MITOCHONDRIAL"/>
    <property type="match status" value="1"/>
</dbReference>
<dbReference type="InterPro" id="IPR023631">
    <property type="entry name" value="Amidase_dom"/>
</dbReference>
<organism evidence="5 6">
    <name type="scientific">Dietzia psychralcaliphila</name>
    <dbReference type="NCBI Taxonomy" id="139021"/>
    <lineage>
        <taxon>Bacteria</taxon>
        <taxon>Bacillati</taxon>
        <taxon>Actinomycetota</taxon>
        <taxon>Actinomycetes</taxon>
        <taxon>Mycobacteriales</taxon>
        <taxon>Dietziaceae</taxon>
        <taxon>Dietzia</taxon>
    </lineage>
</organism>
<dbReference type="PROSITE" id="PS00571">
    <property type="entry name" value="AMIDASES"/>
    <property type="match status" value="1"/>
</dbReference>
<dbReference type="InterPro" id="IPR036928">
    <property type="entry name" value="AS_sf"/>
</dbReference>
<evidence type="ECO:0000256" key="1">
    <source>
        <dbReference type="ARBA" id="ARBA00001311"/>
    </source>
</evidence>
<protein>
    <recommendedName>
        <fullName evidence="3">amidase</fullName>
        <ecNumber evidence="3">3.5.1.4</ecNumber>
    </recommendedName>
</protein>
<dbReference type="KEGG" id="dpc:A6048_13375"/>
<dbReference type="InterPro" id="IPR020556">
    <property type="entry name" value="Amidase_CS"/>
</dbReference>